<gene>
    <name evidence="2" type="primary">popZ</name>
    <name evidence="2" type="ORF">PsB1_2246</name>
</gene>
<feature type="region of interest" description="Disordered" evidence="1">
    <location>
        <begin position="60"/>
        <end position="128"/>
    </location>
</feature>
<protein>
    <submittedName>
        <fullName evidence="2">Pole-organizing protein PopZ</fullName>
    </submittedName>
</protein>
<evidence type="ECO:0000313" key="3">
    <source>
        <dbReference type="Proteomes" id="UP001161064"/>
    </source>
</evidence>
<feature type="compositionally biased region" description="Acidic residues" evidence="1">
    <location>
        <begin position="77"/>
        <end position="87"/>
    </location>
</feature>
<reference evidence="2" key="2">
    <citation type="journal article" date="2023" name="ISME Commun">
        <title>Characterization of a bloom-associated alphaproteobacterial lineage, 'Candidatus Phycosocius': insights into freshwater algal-bacterial interactions.</title>
        <authorList>
            <person name="Tanabe Y."/>
            <person name="Yamaguchi H."/>
            <person name="Yoshida M."/>
            <person name="Kai A."/>
            <person name="Okazaki Y."/>
        </authorList>
    </citation>
    <scope>NUCLEOTIDE SEQUENCE</scope>
    <source>
        <strain evidence="2">BOTRYCO-1</strain>
    </source>
</reference>
<dbReference type="EMBL" id="BPFZ01000020">
    <property type="protein sequence ID" value="GIU68092.1"/>
    <property type="molecule type" value="Genomic_DNA"/>
</dbReference>
<sequence>MSAEDAQAEPTMEEILASIRRIISEDEGTAAPEEEVKAPPPKAVVPDLEDDVLELNEPIMNTNDSMSSDFDFAALPDESEPEADEIIVEDRWNESQPFPVTERSEPPTPKAAVKSAPKNTGPKFPFDQGLVSDPTADQASSVFAKLAPNTTLPGVFLTGNTVEAMVGELLKPLLREWLDANLPRIVAEKVEAEVARIARRSF</sequence>
<dbReference type="Proteomes" id="UP001161064">
    <property type="component" value="Unassembled WGS sequence"/>
</dbReference>
<proteinExistence type="predicted"/>
<feature type="region of interest" description="Disordered" evidence="1">
    <location>
        <begin position="25"/>
        <end position="44"/>
    </location>
</feature>
<comment type="caution">
    <text evidence="2">The sequence shown here is derived from an EMBL/GenBank/DDBJ whole genome shotgun (WGS) entry which is preliminary data.</text>
</comment>
<keyword evidence="3" id="KW-1185">Reference proteome</keyword>
<dbReference type="RefSeq" id="WP_284361682.1">
    <property type="nucleotide sequence ID" value="NZ_BPFZ01000020.1"/>
</dbReference>
<name>A0ABQ4PYE9_9PROT</name>
<dbReference type="InterPro" id="IPR019632">
    <property type="entry name" value="DUF2497"/>
</dbReference>
<evidence type="ECO:0000313" key="2">
    <source>
        <dbReference type="EMBL" id="GIU68092.1"/>
    </source>
</evidence>
<dbReference type="Pfam" id="PF10691">
    <property type="entry name" value="DUF2497"/>
    <property type="match status" value="1"/>
</dbReference>
<accession>A0ABQ4PYE9</accession>
<organism evidence="2 3">
    <name type="scientific">Candidatus Phycosocius spiralis</name>
    <dbReference type="NCBI Taxonomy" id="2815099"/>
    <lineage>
        <taxon>Bacteria</taxon>
        <taxon>Pseudomonadati</taxon>
        <taxon>Pseudomonadota</taxon>
        <taxon>Alphaproteobacteria</taxon>
        <taxon>Caulobacterales</taxon>
        <taxon>Caulobacterales incertae sedis</taxon>
        <taxon>Candidatus Phycosocius</taxon>
    </lineage>
</organism>
<reference evidence="2" key="1">
    <citation type="submission" date="2021-05" db="EMBL/GenBank/DDBJ databases">
        <authorList>
            <person name="Tanabe Y."/>
        </authorList>
    </citation>
    <scope>NUCLEOTIDE SEQUENCE</scope>
    <source>
        <strain evidence="2">BOTRYCO-1</strain>
    </source>
</reference>
<evidence type="ECO:0000256" key="1">
    <source>
        <dbReference type="SAM" id="MobiDB-lite"/>
    </source>
</evidence>